<evidence type="ECO:0000256" key="1">
    <source>
        <dbReference type="ARBA" id="ARBA00004613"/>
    </source>
</evidence>
<dbReference type="PANTHER" id="PTHR11878:SF65">
    <property type="entry name" value="NA_CA-EXCHANGE PROTEIN, ISOFORM G"/>
    <property type="match status" value="1"/>
</dbReference>
<dbReference type="InterPro" id="IPR012334">
    <property type="entry name" value="Pectin_lyas_fold"/>
</dbReference>
<dbReference type="SUPFAM" id="SSF49854">
    <property type="entry name" value="Spermadhesin, CUB domain"/>
    <property type="match status" value="1"/>
</dbReference>
<evidence type="ECO:0000256" key="8">
    <source>
        <dbReference type="SAM" id="SignalP"/>
    </source>
</evidence>
<keyword evidence="6" id="KW-0406">Ion transport</keyword>
<keyword evidence="11" id="KW-1185">Reference proteome</keyword>
<dbReference type="SUPFAM" id="SSF117074">
    <property type="entry name" value="Hypothetical protein PA1324"/>
    <property type="match status" value="1"/>
</dbReference>
<dbReference type="InterPro" id="IPR051171">
    <property type="entry name" value="CaCA"/>
</dbReference>
<dbReference type="Pfam" id="PF00431">
    <property type="entry name" value="CUB"/>
    <property type="match status" value="1"/>
</dbReference>
<evidence type="ECO:0000256" key="4">
    <source>
        <dbReference type="ARBA" id="ARBA00022737"/>
    </source>
</evidence>
<dbReference type="Gene3D" id="2.60.40.2030">
    <property type="match status" value="2"/>
</dbReference>
<organism evidence="10 11">
    <name type="scientific">Euzebyella saccharophila</name>
    <dbReference type="NCBI Taxonomy" id="679664"/>
    <lineage>
        <taxon>Bacteria</taxon>
        <taxon>Pseudomonadati</taxon>
        <taxon>Bacteroidota</taxon>
        <taxon>Flavobacteriia</taxon>
        <taxon>Flavobacteriales</taxon>
        <taxon>Flavobacteriaceae</taxon>
        <taxon>Euzebyella</taxon>
    </lineage>
</organism>
<evidence type="ECO:0000256" key="6">
    <source>
        <dbReference type="ARBA" id="ARBA00023065"/>
    </source>
</evidence>
<feature type="domain" description="Calx-beta" evidence="9">
    <location>
        <begin position="179"/>
        <end position="270"/>
    </location>
</feature>
<dbReference type="InterPro" id="IPR035914">
    <property type="entry name" value="Sperma_CUB_dom_sf"/>
</dbReference>
<keyword evidence="3 8" id="KW-0732">Signal</keyword>
<dbReference type="Gene3D" id="2.60.120.290">
    <property type="entry name" value="Spermadhesin, CUB domain"/>
    <property type="match status" value="1"/>
</dbReference>
<evidence type="ECO:0000256" key="3">
    <source>
        <dbReference type="ARBA" id="ARBA00022729"/>
    </source>
</evidence>
<dbReference type="SMART" id="SM00237">
    <property type="entry name" value="Calx_beta"/>
    <property type="match status" value="2"/>
</dbReference>
<name>A0ABV8JPE7_9FLAO</name>
<dbReference type="InterPro" id="IPR011050">
    <property type="entry name" value="Pectin_lyase_fold/virulence"/>
</dbReference>
<accession>A0ABV8JPE7</accession>
<dbReference type="SUPFAM" id="SSF141072">
    <property type="entry name" value="CalX-like"/>
    <property type="match status" value="2"/>
</dbReference>
<dbReference type="InterPro" id="IPR006626">
    <property type="entry name" value="PbH1"/>
</dbReference>
<dbReference type="Gene3D" id="2.60.40.10">
    <property type="entry name" value="Immunoglobulins"/>
    <property type="match status" value="1"/>
</dbReference>
<evidence type="ECO:0000256" key="2">
    <source>
        <dbReference type="ARBA" id="ARBA00022525"/>
    </source>
</evidence>
<keyword evidence="7" id="KW-1015">Disulfide bond</keyword>
<dbReference type="RefSeq" id="WP_192463692.1">
    <property type="nucleotide sequence ID" value="NZ_JACYFJ010000012.1"/>
</dbReference>
<keyword evidence="5" id="KW-0106">Calcium</keyword>
<gene>
    <name evidence="10" type="ORF">ACFOUT_10080</name>
</gene>
<comment type="subcellular location">
    <subcellularLocation>
        <location evidence="1">Secreted</location>
    </subcellularLocation>
</comment>
<dbReference type="InterPro" id="IPR033764">
    <property type="entry name" value="Sdr_B"/>
</dbReference>
<feature type="chain" id="PRO_5046752421" evidence="8">
    <location>
        <begin position="24"/>
        <end position="1492"/>
    </location>
</feature>
<dbReference type="Pfam" id="PF03160">
    <property type="entry name" value="Calx-beta"/>
    <property type="match status" value="2"/>
</dbReference>
<protein>
    <submittedName>
        <fullName evidence="10">Calx-beta domain-containing protein</fullName>
    </submittedName>
</protein>
<dbReference type="InterPro" id="IPR039448">
    <property type="entry name" value="Beta_helix"/>
</dbReference>
<keyword evidence="6" id="KW-0813">Transport</keyword>
<evidence type="ECO:0000259" key="9">
    <source>
        <dbReference type="SMART" id="SM00237"/>
    </source>
</evidence>
<dbReference type="PANTHER" id="PTHR11878">
    <property type="entry name" value="SODIUM/CALCIUM EXCHANGER"/>
    <property type="match status" value="1"/>
</dbReference>
<evidence type="ECO:0000313" key="10">
    <source>
        <dbReference type="EMBL" id="MFC4096224.1"/>
    </source>
</evidence>
<feature type="domain" description="Calx-beta" evidence="9">
    <location>
        <begin position="409"/>
        <end position="509"/>
    </location>
</feature>
<dbReference type="CDD" id="cd00041">
    <property type="entry name" value="CUB"/>
    <property type="match status" value="1"/>
</dbReference>
<dbReference type="Pfam" id="PF13229">
    <property type="entry name" value="Beta_helix"/>
    <property type="match status" value="1"/>
</dbReference>
<dbReference type="InterPro" id="IPR000859">
    <property type="entry name" value="CUB_dom"/>
</dbReference>
<evidence type="ECO:0000256" key="5">
    <source>
        <dbReference type="ARBA" id="ARBA00022837"/>
    </source>
</evidence>
<dbReference type="InterPro" id="IPR003644">
    <property type="entry name" value="Calx_beta"/>
</dbReference>
<feature type="signal peptide" evidence="8">
    <location>
        <begin position="1"/>
        <end position="23"/>
    </location>
</feature>
<dbReference type="EMBL" id="JBHSAW010000004">
    <property type="protein sequence ID" value="MFC4096224.1"/>
    <property type="molecule type" value="Genomic_DNA"/>
</dbReference>
<dbReference type="SUPFAM" id="SSF51126">
    <property type="entry name" value="Pectin lyase-like"/>
    <property type="match status" value="1"/>
</dbReference>
<dbReference type="InterPro" id="IPR038081">
    <property type="entry name" value="CalX-like_sf"/>
</dbReference>
<keyword evidence="2" id="KW-0964">Secreted</keyword>
<dbReference type="Pfam" id="PF17210">
    <property type="entry name" value="SdrD_B"/>
    <property type="match status" value="1"/>
</dbReference>
<dbReference type="Proteomes" id="UP001595814">
    <property type="component" value="Unassembled WGS sequence"/>
</dbReference>
<dbReference type="Gene3D" id="2.160.20.10">
    <property type="entry name" value="Single-stranded right-handed beta-helix, Pectin lyase-like"/>
    <property type="match status" value="1"/>
</dbReference>
<comment type="caution">
    <text evidence="10">The sequence shown here is derived from an EMBL/GenBank/DDBJ whole genome shotgun (WGS) entry which is preliminary data.</text>
</comment>
<proteinExistence type="predicted"/>
<reference evidence="11" key="1">
    <citation type="journal article" date="2019" name="Int. J. Syst. Evol. Microbiol.">
        <title>The Global Catalogue of Microorganisms (GCM) 10K type strain sequencing project: providing services to taxonomists for standard genome sequencing and annotation.</title>
        <authorList>
            <consortium name="The Broad Institute Genomics Platform"/>
            <consortium name="The Broad Institute Genome Sequencing Center for Infectious Disease"/>
            <person name="Wu L."/>
            <person name="Ma J."/>
        </authorList>
    </citation>
    <scope>NUCLEOTIDE SEQUENCE [LARGE SCALE GENOMIC DNA]</scope>
    <source>
        <strain evidence="11">CECT 7477</strain>
    </source>
</reference>
<dbReference type="InterPro" id="IPR013783">
    <property type="entry name" value="Ig-like_fold"/>
</dbReference>
<keyword evidence="4" id="KW-0677">Repeat</keyword>
<evidence type="ECO:0000313" key="11">
    <source>
        <dbReference type="Proteomes" id="UP001595814"/>
    </source>
</evidence>
<evidence type="ECO:0000256" key="7">
    <source>
        <dbReference type="ARBA" id="ARBA00023157"/>
    </source>
</evidence>
<dbReference type="SMART" id="SM00710">
    <property type="entry name" value="PbH1"/>
    <property type="match status" value="9"/>
</dbReference>
<sequence length="1492" mass="158331">MYRRIFLFLFFVLLVSAKKTLLAQETYLDRFNNVSYANNDGTQNFSSNWIETGDTDSGPNNQYIRITGNRLMLYYLYSETIRRSVDLNGASAAILTFDWQAISLGGTRELSVEVSSNGGATYTSIGTITGNNTTGTFSQDISAFISPTTTVRFRKSNFNWRSNDYAYIDNFQIVATFPAPIPIIESNDISVNEDGGNAVFTVTHTGTNAAGPFAVNYQVVEGTATEGADYSATSGVLNFNGNAGDTETVTVPILDDGIIENPEEFILEFTLATDPTVNINDTATGTIIDDDALIMTDGQSVTTCSDTFFDPGGLSNYGNNQDVTYTICPDTADTYLNINFTSFEVVSGDVLYVYDGNSTGGTLIGQYDSANIPRSINSNAANGCLTFRFVSNNNTTGAGWEAELNCFPEGPIIVIDDISFDEDVGNAVFTVRSTRAAHGRNIFLFGFVEEPFTVDFQTVDGTATAGSDYTASSGTLTFTGELNNIQTISVPISNDGIPELAESFTIEFTDAEADYAQVNYNDIGTGTINSQILANDPLTLFQEFDGYYDYSTTGGTLRTSPNGGDPCAITTTSSNSLVSPVPATASVERAYLYWSHSSTVRDADVTFEGQSVSANLLYQTSLGNRNFYGYVSDVTAIVQGITNLSSNVFDFSDLDINNTGDYCSTSTVLGGWALMVFYEDRSLPAVNINLYQGFDGLSNEGTSFTLDSFYAISGTGAKATFLSWEGDPDLTGASSGSTNPEELSITNQRNQNNILSGDGGQPGNNSYNSTIYDNTVGPVYNNTATYGLDLDTYDISSYIQPADSEVTANVDVGQDFVISAAVVLKVPSNLIAGRVFEDVNYPGGSGRDRVTANGTGITGAVVELFESNGTFIQRKNTAANGSYSFGGMADGDYFIKVVSSTVRSTRDNGANCSSCYPVQTFRAELATDGNYNEISNEVGGTDPAAFQDVALGVFSNAQSISPVTVEGNGVVDIDFGFNFNTIVNTNEFGQGSLEQFIRNSNTLGETGLDIEPNAIFDPLTGEDMSIFMIPPTGDPLGRSADTNYQAAGYFDILIDNSNTLTDVTGTNTVIDGRTQTAYSGDSNTGVLGSGGTGVGVSNAILPSYERPEIQIHRNGGNLMDLNGTNVTVRNMAVYANNNAAIRVRGGSATISNNVLGVNALGAQSGNIDYGIEQTAGTATISSNYISRNSDAGIYINGGSGSNVNLNHLISNGTTACNGNILVNNGSGINISRNLMESPGAANIEISGVDGVVLTDNTITSAGQDGGNCGASLKAMGVLVDGNNNDIIENRIYSNGEAGVVVTNGTNNTISQNSIFANGTINPSLGIDLNADGVTLNDNGDVDSGPNGLLNFPVISGAYISGSFLIVEGWSRPGATIEVFLTDISEGTAANGDNQIGLTTDYGEGQLYLETFIEGSTNDFNTQINSYLDEDGNTDNTNKFKFRMPLPSGAAFGKFVTATATVSNTTSEFSPESIIRADTIITNRRITYRVKRN</sequence>